<feature type="transmembrane region" description="Helical" evidence="2">
    <location>
        <begin position="614"/>
        <end position="637"/>
    </location>
</feature>
<evidence type="ECO:0000313" key="4">
    <source>
        <dbReference type="Proteomes" id="UP000046392"/>
    </source>
</evidence>
<keyword evidence="2" id="KW-0472">Membrane</keyword>
<keyword evidence="2" id="KW-1133">Transmembrane helix</keyword>
<evidence type="ECO:0000256" key="1">
    <source>
        <dbReference type="SAM" id="MobiDB-lite"/>
    </source>
</evidence>
<feature type="compositionally biased region" description="Low complexity" evidence="1">
    <location>
        <begin position="698"/>
        <end position="720"/>
    </location>
</feature>
<feature type="region of interest" description="Disordered" evidence="1">
    <location>
        <begin position="698"/>
        <end position="732"/>
    </location>
</feature>
<dbReference type="Proteomes" id="UP000046392">
    <property type="component" value="Unplaced"/>
</dbReference>
<keyword evidence="2" id="KW-0812">Transmembrane</keyword>
<feature type="compositionally biased region" description="Basic residues" evidence="1">
    <location>
        <begin position="722"/>
        <end position="732"/>
    </location>
</feature>
<evidence type="ECO:0000256" key="3">
    <source>
        <dbReference type="SAM" id="SignalP"/>
    </source>
</evidence>
<evidence type="ECO:0000313" key="5">
    <source>
        <dbReference type="WBParaSite" id="SPAL_0000915900.1"/>
    </source>
</evidence>
<accession>A0A0N5BTH6</accession>
<evidence type="ECO:0000256" key="2">
    <source>
        <dbReference type="SAM" id="Phobius"/>
    </source>
</evidence>
<reference evidence="5" key="1">
    <citation type="submission" date="2017-02" db="UniProtKB">
        <authorList>
            <consortium name="WormBaseParasite"/>
        </authorList>
    </citation>
    <scope>IDENTIFICATION</scope>
</reference>
<keyword evidence="3" id="KW-0732">Signal</keyword>
<sequence length="732" mass="83669">MLVKFLPILLIIFQDAKSDSKVNDLKATFSYINTCDYYRVNNNGPLTIEFNNLKKYKTNETRYKNVEFKEVRIYYIHLDDQKDSTSKPCGFTMSTIQNDAGYHASFSIAYNEGNKFGSATNILPYCNIQLCELGLIFFDKNKNADVLNNINEVHKVDYAVLMVAKSTDNKMLLGVRLYHKVNIRLGLCPYINWVHKRGWIKLIPEDHIRNNGFFEEKNDYAHIIVPIYKKNYNTEEFICGKLKQPTLPDLLIGFKLKEDSSNKDIEGVINPLNEEIKCQSSDNPQYHYHFGYLETDTNYMSERLMEAIKIRDKDSKHKFYAGQKMYIYKWDSIKDGLENANHILRLSNPGVTEEVSCIKNLKSDIKANILPTIGSVDTIKKHQKKNIFYRLIKLDDLHQNYTFRCLSKVEGTNKAHMDEFYSRSAVFSIKNEEKPNIIYTLTKNEIKFDRENMDNYGSYRCKESKATKYFNKNVVTLDKVYYLPDEDSELSLGDLKNNNKQYIGCIKQYESLGEIKKIRIEFGENVRKPIDIVNFSNSTDGIDIKENLITYKTPLNVPGVIVKCIYQTPADTTFYTKREISFVIRGGTKNKNAIIVSNMKEKDVTEYVNNSTTWIATLVITVVLSCIIVIIVAHVIVRRIKKRKVGNCSSSSISYSGSSSLSKSSNKGSTGMSGIKKTATGKPENAFNLIVVKMNKNGNDSKTSTSSSNVTGNSTSTNLSKNHFKNVKLTAK</sequence>
<feature type="compositionally biased region" description="Low complexity" evidence="1">
    <location>
        <begin position="649"/>
        <end position="669"/>
    </location>
</feature>
<dbReference type="WBParaSite" id="SPAL_0000915900.1">
    <property type="protein sequence ID" value="SPAL_0000915900.1"/>
    <property type="gene ID" value="SPAL_0000915900"/>
</dbReference>
<dbReference type="AlphaFoldDB" id="A0A0N5BTH6"/>
<keyword evidence="4" id="KW-1185">Reference proteome</keyword>
<feature type="region of interest" description="Disordered" evidence="1">
    <location>
        <begin position="648"/>
        <end position="679"/>
    </location>
</feature>
<proteinExistence type="predicted"/>
<name>A0A0N5BTH6_STREA</name>
<organism evidence="4 5">
    <name type="scientific">Strongyloides papillosus</name>
    <name type="common">Intestinal threadworm</name>
    <dbReference type="NCBI Taxonomy" id="174720"/>
    <lineage>
        <taxon>Eukaryota</taxon>
        <taxon>Metazoa</taxon>
        <taxon>Ecdysozoa</taxon>
        <taxon>Nematoda</taxon>
        <taxon>Chromadorea</taxon>
        <taxon>Rhabditida</taxon>
        <taxon>Tylenchina</taxon>
        <taxon>Panagrolaimomorpha</taxon>
        <taxon>Strongyloidoidea</taxon>
        <taxon>Strongyloididae</taxon>
        <taxon>Strongyloides</taxon>
    </lineage>
</organism>
<protein>
    <submittedName>
        <fullName evidence="5">6-cysteine protein</fullName>
    </submittedName>
</protein>
<feature type="chain" id="PRO_5005894836" evidence="3">
    <location>
        <begin position="19"/>
        <end position="732"/>
    </location>
</feature>
<feature type="signal peptide" evidence="3">
    <location>
        <begin position="1"/>
        <end position="18"/>
    </location>
</feature>